<dbReference type="SMART" id="SM00460">
    <property type="entry name" value="TGc"/>
    <property type="match status" value="1"/>
</dbReference>
<dbReference type="AlphaFoldDB" id="A0A9D8KE20"/>
<dbReference type="Proteomes" id="UP000809273">
    <property type="component" value="Unassembled WGS sequence"/>
</dbReference>
<dbReference type="SUPFAM" id="SSF54001">
    <property type="entry name" value="Cysteine proteinases"/>
    <property type="match status" value="1"/>
</dbReference>
<keyword evidence="1" id="KW-0812">Transmembrane</keyword>
<dbReference type="InterPro" id="IPR052901">
    <property type="entry name" value="Bact_TGase-like"/>
</dbReference>
<organism evidence="3 4">
    <name type="scientific">Candidatus Zymogenus saltonus</name>
    <dbReference type="NCBI Taxonomy" id="2844893"/>
    <lineage>
        <taxon>Bacteria</taxon>
        <taxon>Deltaproteobacteria</taxon>
        <taxon>Candidatus Zymogenia</taxon>
        <taxon>Candidatus Zymogeniales</taxon>
        <taxon>Candidatus Zymogenaceae</taxon>
        <taxon>Candidatus Zymogenus</taxon>
    </lineage>
</organism>
<evidence type="ECO:0000259" key="2">
    <source>
        <dbReference type="SMART" id="SM00460"/>
    </source>
</evidence>
<dbReference type="Pfam" id="PF01841">
    <property type="entry name" value="Transglut_core"/>
    <property type="match status" value="1"/>
</dbReference>
<feature type="domain" description="Transglutaminase-like" evidence="2">
    <location>
        <begin position="432"/>
        <end position="503"/>
    </location>
</feature>
<sequence>MEGLRRTFKILTFAVCTSGFAAMLFTGELGLLEHAAIFSSLIVGWFWGERLSKIPRAAGVATASIIAILFLSVIGLFFFHRSFVTTTISFLIYVQAVRILFLSEMRHHLQVYMISLASVLAATILTFSPLFLLSFLVYLFLATGTMITYNFIQNIESNNRLRNREDDFPVDLKGSSLLTIAAATTSFILIFSAFLFIFFPRISAGFLPSELVEPVRVSGFSKNVELGEVGSLKVSSAVVMRVVVDKGEMEKAGVKDVYLRGTAFDVFDGRYWEKTDYRKNVMRRIGMTFISGGEVSGTTVNQEFFLEPTDGRVLFSMTEPVSFEGPFFNLLEDRYGTVETRRFFNDKLRYRVRSVINPVRVKETYLTPGETKAYLQLPGNIDGRIRPLVDEITEGAETDEIEAERIKDYLLNNLSYDLDPGDAGDDPLAAFLFVNKKGYCEHFATAMVMMLRSAGIRSRLVTGFLAGDYNEYGSFYTVRASDAHAWVEAYFKGKGWVTLDPTPPAGLVMLKEVSAIGRLFENLKMKWNIYIVNYEMIDQMEMIKDVRDISIKGRNSVSDLREKTGGWISGMKEEGRAFLLPIIGVVIIFIVAIIVYVVVSFVFSKDSFSKRKGEGAVRAYLDALNLLSKKGVSRDRLMTPGEFGDLVKERLPDLEDDFSSLNGAYLAERFGDVEPYGETTEDALRSLANIRERLKWSGGK</sequence>
<gene>
    <name evidence="3" type="ORF">JW984_07195</name>
</gene>
<feature type="transmembrane region" description="Helical" evidence="1">
    <location>
        <begin position="109"/>
        <end position="127"/>
    </location>
</feature>
<name>A0A9D8KE20_9DELT</name>
<dbReference type="Pfam" id="PF13559">
    <property type="entry name" value="DUF4129"/>
    <property type="match status" value="1"/>
</dbReference>
<reference evidence="3" key="1">
    <citation type="journal article" date="2021" name="Environ. Microbiol.">
        <title>Genomic characterization of three novel Desulfobacterota classes expand the metabolic and phylogenetic diversity of the phylum.</title>
        <authorList>
            <person name="Murphy C.L."/>
            <person name="Biggerstaff J."/>
            <person name="Eichhorn A."/>
            <person name="Ewing E."/>
            <person name="Shahan R."/>
            <person name="Soriano D."/>
            <person name="Stewart S."/>
            <person name="VanMol K."/>
            <person name="Walker R."/>
            <person name="Walters P."/>
            <person name="Elshahed M.S."/>
            <person name="Youssef N.H."/>
        </authorList>
    </citation>
    <scope>NUCLEOTIDE SEQUENCE</scope>
    <source>
        <strain evidence="3">Zod_Metabat.24</strain>
    </source>
</reference>
<feature type="transmembrane region" description="Helical" evidence="1">
    <location>
        <begin position="31"/>
        <end position="48"/>
    </location>
</feature>
<dbReference type="InterPro" id="IPR038765">
    <property type="entry name" value="Papain-like_cys_pep_sf"/>
</dbReference>
<accession>A0A9D8KE20</accession>
<feature type="transmembrane region" description="Helical" evidence="1">
    <location>
        <begin position="60"/>
        <end position="78"/>
    </location>
</feature>
<dbReference type="Pfam" id="PF11992">
    <property type="entry name" value="TgpA_N"/>
    <property type="match status" value="1"/>
</dbReference>
<evidence type="ECO:0000256" key="1">
    <source>
        <dbReference type="SAM" id="Phobius"/>
    </source>
</evidence>
<dbReference type="PANTHER" id="PTHR42736:SF1">
    <property type="entry name" value="PROTEIN-GLUTAMINE GAMMA-GLUTAMYLTRANSFERASE"/>
    <property type="match status" value="1"/>
</dbReference>
<feature type="transmembrane region" description="Helical" evidence="1">
    <location>
        <begin position="7"/>
        <end position="25"/>
    </location>
</feature>
<feature type="transmembrane region" description="Helical" evidence="1">
    <location>
        <begin position="84"/>
        <end position="102"/>
    </location>
</feature>
<feature type="transmembrane region" description="Helical" evidence="1">
    <location>
        <begin position="177"/>
        <end position="199"/>
    </location>
</feature>
<feature type="transmembrane region" description="Helical" evidence="1">
    <location>
        <begin position="578"/>
        <end position="603"/>
    </location>
</feature>
<evidence type="ECO:0000313" key="3">
    <source>
        <dbReference type="EMBL" id="MBN1572964.1"/>
    </source>
</evidence>
<dbReference type="InterPro" id="IPR021878">
    <property type="entry name" value="TgpA_N"/>
</dbReference>
<dbReference type="EMBL" id="JAFGIX010000033">
    <property type="protein sequence ID" value="MBN1572964.1"/>
    <property type="molecule type" value="Genomic_DNA"/>
</dbReference>
<feature type="transmembrane region" description="Helical" evidence="1">
    <location>
        <begin position="133"/>
        <end position="152"/>
    </location>
</feature>
<dbReference type="InterPro" id="IPR025403">
    <property type="entry name" value="TgpA-like_C"/>
</dbReference>
<evidence type="ECO:0000313" key="4">
    <source>
        <dbReference type="Proteomes" id="UP000809273"/>
    </source>
</evidence>
<dbReference type="InterPro" id="IPR002931">
    <property type="entry name" value="Transglutaminase-like"/>
</dbReference>
<dbReference type="Gene3D" id="3.10.620.30">
    <property type="match status" value="1"/>
</dbReference>
<comment type="caution">
    <text evidence="3">The sequence shown here is derived from an EMBL/GenBank/DDBJ whole genome shotgun (WGS) entry which is preliminary data.</text>
</comment>
<keyword evidence="1" id="KW-0472">Membrane</keyword>
<protein>
    <submittedName>
        <fullName evidence="3">DUF3488 domain-containing protein</fullName>
    </submittedName>
</protein>
<dbReference type="PANTHER" id="PTHR42736">
    <property type="entry name" value="PROTEIN-GLUTAMINE GAMMA-GLUTAMYLTRANSFERASE"/>
    <property type="match status" value="1"/>
</dbReference>
<proteinExistence type="predicted"/>
<keyword evidence="1" id="KW-1133">Transmembrane helix</keyword>
<reference evidence="3" key="2">
    <citation type="submission" date="2021-01" db="EMBL/GenBank/DDBJ databases">
        <authorList>
            <person name="Hahn C.R."/>
            <person name="Youssef N.H."/>
            <person name="Elshahed M."/>
        </authorList>
    </citation>
    <scope>NUCLEOTIDE SEQUENCE</scope>
    <source>
        <strain evidence="3">Zod_Metabat.24</strain>
    </source>
</reference>